<comment type="caution">
    <text evidence="3">The sequence shown here is derived from an EMBL/GenBank/DDBJ whole genome shotgun (WGS) entry which is preliminary data.</text>
</comment>
<sequence length="199" mass="20918">MADRTGLGDSRVRTASSRSPSATRGTACREALGGLTRALHASARAGGLAPIDPQGYTCFNCVSDAAFGEAVVTDVLDGDVQTLRAALARTTDEVRVTLNLPREAARKVLALLDAERTSGAVVVPTRELLTTTEAAALIGVSRPTLMKHVSSGEIDHVMVGSHHRISAASLAAFEQARRRRREKAAADLAAFSNEIGLDD</sequence>
<dbReference type="InterPro" id="IPR010093">
    <property type="entry name" value="SinI_DNA-bd"/>
</dbReference>
<dbReference type="SUPFAM" id="SSF46955">
    <property type="entry name" value="Putative DNA-binding domain"/>
    <property type="match status" value="1"/>
</dbReference>
<dbReference type="RefSeq" id="WP_225565721.1">
    <property type="nucleotide sequence ID" value="NZ_JAIXCQ010000007.1"/>
</dbReference>
<feature type="domain" description="Helix-turn-helix" evidence="2">
    <location>
        <begin position="128"/>
        <end position="177"/>
    </location>
</feature>
<evidence type="ECO:0000313" key="4">
    <source>
        <dbReference type="Proteomes" id="UP001319870"/>
    </source>
</evidence>
<evidence type="ECO:0000313" key="3">
    <source>
        <dbReference type="EMBL" id="MCA5893956.1"/>
    </source>
</evidence>
<feature type="compositionally biased region" description="Low complexity" evidence="1">
    <location>
        <begin position="13"/>
        <end position="25"/>
    </location>
</feature>
<dbReference type="InterPro" id="IPR041657">
    <property type="entry name" value="HTH_17"/>
</dbReference>
<protein>
    <submittedName>
        <fullName evidence="3">Helix-turn-helix domain-containing protein</fullName>
    </submittedName>
</protein>
<name>A0ABS7ZG09_9MICO</name>
<gene>
    <name evidence="3" type="ORF">LEP48_11435</name>
</gene>
<dbReference type="EMBL" id="JAIXCQ010000007">
    <property type="protein sequence ID" value="MCA5893956.1"/>
    <property type="molecule type" value="Genomic_DNA"/>
</dbReference>
<keyword evidence="4" id="KW-1185">Reference proteome</keyword>
<accession>A0ABS7ZG09</accession>
<evidence type="ECO:0000256" key="1">
    <source>
        <dbReference type="SAM" id="MobiDB-lite"/>
    </source>
</evidence>
<dbReference type="Pfam" id="PF12728">
    <property type="entry name" value="HTH_17"/>
    <property type="match status" value="1"/>
</dbReference>
<reference evidence="3 4" key="1">
    <citation type="submission" date="2021-09" db="EMBL/GenBank/DDBJ databases">
        <title>Isoptericola luteus sp. nov., a novel bacterium isolated from Harbin, the capital city of Heilongjiang province.</title>
        <authorList>
            <person name="Li J."/>
        </authorList>
    </citation>
    <scope>NUCLEOTIDE SEQUENCE [LARGE SCALE GENOMIC DNA]</scope>
    <source>
        <strain evidence="3 4">NEAU-Y5</strain>
    </source>
</reference>
<dbReference type="NCBIfam" id="TIGR01764">
    <property type="entry name" value="excise"/>
    <property type="match status" value="1"/>
</dbReference>
<dbReference type="Proteomes" id="UP001319870">
    <property type="component" value="Unassembled WGS sequence"/>
</dbReference>
<dbReference type="InterPro" id="IPR009061">
    <property type="entry name" value="DNA-bd_dom_put_sf"/>
</dbReference>
<organism evidence="3 4">
    <name type="scientific">Isoptericola luteus</name>
    <dbReference type="NCBI Taxonomy" id="2879484"/>
    <lineage>
        <taxon>Bacteria</taxon>
        <taxon>Bacillati</taxon>
        <taxon>Actinomycetota</taxon>
        <taxon>Actinomycetes</taxon>
        <taxon>Micrococcales</taxon>
        <taxon>Promicromonosporaceae</taxon>
        <taxon>Isoptericola</taxon>
    </lineage>
</organism>
<proteinExistence type="predicted"/>
<feature type="region of interest" description="Disordered" evidence="1">
    <location>
        <begin position="1"/>
        <end position="25"/>
    </location>
</feature>
<evidence type="ECO:0000259" key="2">
    <source>
        <dbReference type="Pfam" id="PF12728"/>
    </source>
</evidence>